<proteinExistence type="predicted"/>
<comment type="caution">
    <text evidence="1">The sequence shown here is derived from an EMBL/GenBank/DDBJ whole genome shotgun (WGS) entry which is preliminary data.</text>
</comment>
<reference evidence="1 2" key="1">
    <citation type="journal article" date="2013" name="Curr. Biol.">
        <title>The Genome of the Foraminiferan Reticulomyxa filosa.</title>
        <authorList>
            <person name="Glockner G."/>
            <person name="Hulsmann N."/>
            <person name="Schleicher M."/>
            <person name="Noegel A.A."/>
            <person name="Eichinger L."/>
            <person name="Gallinger C."/>
            <person name="Pawlowski J."/>
            <person name="Sierra R."/>
            <person name="Euteneuer U."/>
            <person name="Pillet L."/>
            <person name="Moustafa A."/>
            <person name="Platzer M."/>
            <person name="Groth M."/>
            <person name="Szafranski K."/>
            <person name="Schliwa M."/>
        </authorList>
    </citation>
    <scope>NUCLEOTIDE SEQUENCE [LARGE SCALE GENOMIC DNA]</scope>
</reference>
<protein>
    <submittedName>
        <fullName evidence="1">Uncharacterized protein</fullName>
    </submittedName>
</protein>
<organism evidence="1 2">
    <name type="scientific">Reticulomyxa filosa</name>
    <dbReference type="NCBI Taxonomy" id="46433"/>
    <lineage>
        <taxon>Eukaryota</taxon>
        <taxon>Sar</taxon>
        <taxon>Rhizaria</taxon>
        <taxon>Retaria</taxon>
        <taxon>Foraminifera</taxon>
        <taxon>Monothalamids</taxon>
        <taxon>Reticulomyxidae</taxon>
        <taxon>Reticulomyxa</taxon>
    </lineage>
</organism>
<keyword evidence="2" id="KW-1185">Reference proteome</keyword>
<accession>X6P0E8</accession>
<dbReference type="AlphaFoldDB" id="X6P0E8"/>
<evidence type="ECO:0000313" key="1">
    <source>
        <dbReference type="EMBL" id="ETO31613.1"/>
    </source>
</evidence>
<gene>
    <name evidence="1" type="ORF">RFI_05506</name>
</gene>
<evidence type="ECO:0000313" key="2">
    <source>
        <dbReference type="Proteomes" id="UP000023152"/>
    </source>
</evidence>
<dbReference type="Proteomes" id="UP000023152">
    <property type="component" value="Unassembled WGS sequence"/>
</dbReference>
<sequence length="284" mass="32768">MSENQKNFHNVSNRIFEKYFTDKAGAVCVRSRGKKFKEPMSAIPNKLWRGLYRSLLRYSRRLDASPIHRCFLLGKPLQLFDLEERRLLQVDDETPYISVVEKLIQDFNAGEMYRPTPPGNIKECHRSITNTIRTYFKYGIPKSMEPNHKTANNKDSSKEAVNPLEIGFRALKRLANSHNLMTLLPEYNPVLAKYGGGIRKDYTSTSECMSNGKWTKVLCLDETHEQHWISIMSDLKSLEIVGCQDKDKTSPCGIVFTPPLKMQRGMILCTHPLSCLRQPIFHRK</sequence>
<feature type="non-terminal residue" evidence="1">
    <location>
        <position position="284"/>
    </location>
</feature>
<dbReference type="EMBL" id="ASPP01004815">
    <property type="protein sequence ID" value="ETO31613.1"/>
    <property type="molecule type" value="Genomic_DNA"/>
</dbReference>
<name>X6P0E8_RETFI</name>